<dbReference type="SUPFAM" id="SSF56601">
    <property type="entry name" value="beta-lactamase/transpeptidase-like"/>
    <property type="match status" value="1"/>
</dbReference>
<dbReference type="AlphaFoldDB" id="A0A5D6V2U4"/>
<keyword evidence="1" id="KW-0732">Signal</keyword>
<dbReference type="PANTHER" id="PTHR46825">
    <property type="entry name" value="D-ALANYL-D-ALANINE-CARBOXYPEPTIDASE/ENDOPEPTIDASE AMPH"/>
    <property type="match status" value="1"/>
</dbReference>
<reference evidence="3 4" key="1">
    <citation type="submission" date="2019-08" db="EMBL/GenBank/DDBJ databases">
        <authorList>
            <person name="Seo M.-J."/>
        </authorList>
    </citation>
    <scope>NUCLEOTIDE SEQUENCE [LARGE SCALE GENOMIC DNA]</scope>
    <source>
        <strain evidence="3 4">KIGAM108</strain>
    </source>
</reference>
<keyword evidence="4" id="KW-1185">Reference proteome</keyword>
<dbReference type="PANTHER" id="PTHR46825:SF9">
    <property type="entry name" value="BETA-LACTAMASE-RELATED DOMAIN-CONTAINING PROTEIN"/>
    <property type="match status" value="1"/>
</dbReference>
<feature type="signal peptide" evidence="1">
    <location>
        <begin position="1"/>
        <end position="21"/>
    </location>
</feature>
<sequence>MFRKTLSLLVLPLLWAGTTLAQTLNKPKLDSLLTTLEASHKAMGSLTLVQNGQVIYQRTTGLAQTAPAVVPATAGTRYRIGSVSKLITATLVMQLVEEGKLKLDAPIATWFPQLPNAAKITVQQLLLHRSGLHSFTADEAYVQYMTKPKTQAEMLTLMAAPVEFEPGAKYSYSNTNYVLLGYIVEKVTKQPYAQVLQKRIADKLKLKDTYYGGRIDAKKQEAASYKWNGTSWEAQPETDMSIPGGAGAVVSNSQDLARIMEGLYSGKLVKPATLEQMQAAQDGYGLGLMMLPFAGHKSYGHFGIIDGFRAGLSHFPAEKLTVAYTSNTPYPTNDVLLGVLSIYFNLPYRLPDFSAATLSAADLSPFVGNYASAQMPLKINVTLAGNTLMAQATGQGAFPLTPKSKTQFVYPEAGLQMDFDAAQHTFTLRQAGNTYLFKRE</sequence>
<evidence type="ECO:0000313" key="4">
    <source>
        <dbReference type="Proteomes" id="UP000322791"/>
    </source>
</evidence>
<gene>
    <name evidence="3" type="ORF">FY528_11345</name>
</gene>
<dbReference type="RefSeq" id="WP_149071126.1">
    <property type="nucleotide sequence ID" value="NZ_VTHL01000010.1"/>
</dbReference>
<dbReference type="InterPro" id="IPR050491">
    <property type="entry name" value="AmpC-like"/>
</dbReference>
<evidence type="ECO:0000256" key="1">
    <source>
        <dbReference type="SAM" id="SignalP"/>
    </source>
</evidence>
<proteinExistence type="predicted"/>
<feature type="domain" description="Beta-lactamase-related" evidence="2">
    <location>
        <begin position="44"/>
        <end position="334"/>
    </location>
</feature>
<dbReference type="InterPro" id="IPR012338">
    <property type="entry name" value="Beta-lactam/transpept-like"/>
</dbReference>
<dbReference type="InterPro" id="IPR001466">
    <property type="entry name" value="Beta-lactam-related"/>
</dbReference>
<dbReference type="Proteomes" id="UP000322791">
    <property type="component" value="Unassembled WGS sequence"/>
</dbReference>
<comment type="caution">
    <text evidence="3">The sequence shown here is derived from an EMBL/GenBank/DDBJ whole genome shotgun (WGS) entry which is preliminary data.</text>
</comment>
<dbReference type="Gene3D" id="3.40.710.10">
    <property type="entry name" value="DD-peptidase/beta-lactamase superfamily"/>
    <property type="match status" value="1"/>
</dbReference>
<name>A0A5D6V2U4_9BACT</name>
<protein>
    <submittedName>
        <fullName evidence="3">Beta-lactamase family protein</fullName>
    </submittedName>
</protein>
<accession>A0A5D6V2U4</accession>
<evidence type="ECO:0000313" key="3">
    <source>
        <dbReference type="EMBL" id="TYZ09332.1"/>
    </source>
</evidence>
<organism evidence="3 4">
    <name type="scientific">Hymenobacter lutimineralis</name>
    <dbReference type="NCBI Taxonomy" id="2606448"/>
    <lineage>
        <taxon>Bacteria</taxon>
        <taxon>Pseudomonadati</taxon>
        <taxon>Bacteroidota</taxon>
        <taxon>Cytophagia</taxon>
        <taxon>Cytophagales</taxon>
        <taxon>Hymenobacteraceae</taxon>
        <taxon>Hymenobacter</taxon>
    </lineage>
</organism>
<dbReference type="EMBL" id="VTHL01000010">
    <property type="protein sequence ID" value="TYZ09332.1"/>
    <property type="molecule type" value="Genomic_DNA"/>
</dbReference>
<dbReference type="Pfam" id="PF00144">
    <property type="entry name" value="Beta-lactamase"/>
    <property type="match status" value="1"/>
</dbReference>
<feature type="chain" id="PRO_5022819144" evidence="1">
    <location>
        <begin position="22"/>
        <end position="440"/>
    </location>
</feature>
<evidence type="ECO:0000259" key="2">
    <source>
        <dbReference type="Pfam" id="PF00144"/>
    </source>
</evidence>